<evidence type="ECO:0000256" key="7">
    <source>
        <dbReference type="ARBA" id="ARBA00023146"/>
    </source>
</evidence>
<dbReference type="EMBL" id="CP051151">
    <property type="protein sequence ID" value="QLY39590.1"/>
    <property type="molecule type" value="Genomic_DNA"/>
</dbReference>
<dbReference type="RefSeq" id="WP_312032066.1">
    <property type="nucleotide sequence ID" value="NZ_CP051151.1"/>
</dbReference>
<dbReference type="CDD" id="cd00859">
    <property type="entry name" value="HisRS_anticodon"/>
    <property type="match status" value="1"/>
</dbReference>
<dbReference type="PANTHER" id="PTHR43707">
    <property type="entry name" value="HISTIDYL-TRNA SYNTHETASE"/>
    <property type="match status" value="1"/>
</dbReference>
<feature type="binding site" evidence="10">
    <location>
        <begin position="261"/>
        <end position="262"/>
    </location>
    <ligand>
        <name>L-histidine</name>
        <dbReference type="ChEBI" id="CHEBI:57595"/>
    </ligand>
</feature>
<dbReference type="SUPFAM" id="SSF52954">
    <property type="entry name" value="Class II aaRS ABD-related"/>
    <property type="match status" value="1"/>
</dbReference>
<feature type="binding site" evidence="10">
    <location>
        <begin position="80"/>
        <end position="82"/>
    </location>
    <ligand>
        <name>L-histidine</name>
        <dbReference type="ChEBI" id="CHEBI:57595"/>
    </ligand>
</feature>
<dbReference type="InterPro" id="IPR015807">
    <property type="entry name" value="His-tRNA-ligase"/>
</dbReference>
<organism evidence="12 13">
    <name type="scientific">Hujiaoplasma nucleasis</name>
    <dbReference type="NCBI Taxonomy" id="2725268"/>
    <lineage>
        <taxon>Bacteria</taxon>
        <taxon>Bacillati</taxon>
        <taxon>Mycoplasmatota</taxon>
        <taxon>Mollicutes</taxon>
        <taxon>Candidatus Izemoplasmatales</taxon>
        <taxon>Hujiaoplasmataceae</taxon>
        <taxon>Hujiaoplasma</taxon>
    </lineage>
</organism>
<dbReference type="KEGG" id="tbk:HF295_01420"/>
<keyword evidence="5 9" id="KW-0067">ATP-binding</keyword>
<dbReference type="CDD" id="cd00773">
    <property type="entry name" value="HisRS-like_core"/>
    <property type="match status" value="1"/>
</dbReference>
<comment type="similarity">
    <text evidence="1 9">Belongs to the class-II aminoacyl-tRNA synthetase family.</text>
</comment>
<protein>
    <recommendedName>
        <fullName evidence="9">Histidine--tRNA ligase</fullName>
        <ecNumber evidence="9">6.1.1.21</ecNumber>
    </recommendedName>
    <alternativeName>
        <fullName evidence="9">Histidyl-tRNA synthetase</fullName>
        <shortName evidence="9">HisRS</shortName>
    </alternativeName>
</protein>
<dbReference type="GO" id="GO:0004821">
    <property type="term" value="F:histidine-tRNA ligase activity"/>
    <property type="evidence" value="ECO:0007669"/>
    <property type="project" value="UniProtKB-UniRule"/>
</dbReference>
<comment type="subunit">
    <text evidence="9">Homodimer.</text>
</comment>
<keyword evidence="3 9" id="KW-0436">Ligase</keyword>
<comment type="subcellular location">
    <subcellularLocation>
        <location evidence="9">Cytoplasm</location>
    </subcellularLocation>
</comment>
<dbReference type="Pfam" id="PF13393">
    <property type="entry name" value="tRNA-synt_His"/>
    <property type="match status" value="1"/>
</dbReference>
<evidence type="ECO:0000256" key="5">
    <source>
        <dbReference type="ARBA" id="ARBA00022840"/>
    </source>
</evidence>
<feature type="binding site" evidence="10">
    <location>
        <position position="126"/>
    </location>
    <ligand>
        <name>L-histidine</name>
        <dbReference type="ChEBI" id="CHEBI:57595"/>
    </ligand>
</feature>
<evidence type="ECO:0000256" key="6">
    <source>
        <dbReference type="ARBA" id="ARBA00022917"/>
    </source>
</evidence>
<dbReference type="InterPro" id="IPR004154">
    <property type="entry name" value="Anticodon-bd"/>
</dbReference>
<dbReference type="InterPro" id="IPR036621">
    <property type="entry name" value="Anticodon-bd_dom_sf"/>
</dbReference>
<keyword evidence="6 9" id="KW-0648">Protein biosynthesis</keyword>
<accession>A0A7L6N017</accession>
<keyword evidence="7 9" id="KW-0030">Aminoacyl-tRNA synthetase</keyword>
<dbReference type="InterPro" id="IPR006195">
    <property type="entry name" value="aa-tRNA-synth_II"/>
</dbReference>
<dbReference type="PANTHER" id="PTHR43707:SF1">
    <property type="entry name" value="HISTIDINE--TRNA LIGASE, MITOCHONDRIAL-RELATED"/>
    <property type="match status" value="1"/>
</dbReference>
<dbReference type="PIRSF" id="PIRSF001549">
    <property type="entry name" value="His-tRNA_synth"/>
    <property type="match status" value="1"/>
</dbReference>
<comment type="catalytic activity">
    <reaction evidence="8 9">
        <text>tRNA(His) + L-histidine + ATP = L-histidyl-tRNA(His) + AMP + diphosphate + H(+)</text>
        <dbReference type="Rhea" id="RHEA:17313"/>
        <dbReference type="Rhea" id="RHEA-COMP:9665"/>
        <dbReference type="Rhea" id="RHEA-COMP:9689"/>
        <dbReference type="ChEBI" id="CHEBI:15378"/>
        <dbReference type="ChEBI" id="CHEBI:30616"/>
        <dbReference type="ChEBI" id="CHEBI:33019"/>
        <dbReference type="ChEBI" id="CHEBI:57595"/>
        <dbReference type="ChEBI" id="CHEBI:78442"/>
        <dbReference type="ChEBI" id="CHEBI:78527"/>
        <dbReference type="ChEBI" id="CHEBI:456215"/>
        <dbReference type="EC" id="6.1.1.21"/>
    </reaction>
</comment>
<reference evidence="12 13" key="1">
    <citation type="submission" date="2020-04" db="EMBL/GenBank/DDBJ databases">
        <authorList>
            <person name="Zheng R.K."/>
            <person name="Sun C.M."/>
        </authorList>
    </citation>
    <scope>NUCLEOTIDE SEQUENCE [LARGE SCALE GENOMIC DNA]</scope>
    <source>
        <strain evidence="13">zrk29</strain>
    </source>
</reference>
<evidence type="ECO:0000259" key="11">
    <source>
        <dbReference type="PROSITE" id="PS50862"/>
    </source>
</evidence>
<keyword evidence="13" id="KW-1185">Reference proteome</keyword>
<gene>
    <name evidence="9" type="primary">hisS</name>
    <name evidence="12" type="ORF">HF295_01420</name>
</gene>
<feature type="binding site" evidence="10">
    <location>
        <position position="112"/>
    </location>
    <ligand>
        <name>L-histidine</name>
        <dbReference type="ChEBI" id="CHEBI:57595"/>
    </ligand>
</feature>
<dbReference type="InterPro" id="IPR004516">
    <property type="entry name" value="HisRS/HisZ"/>
</dbReference>
<dbReference type="Pfam" id="PF03129">
    <property type="entry name" value="HGTP_anticodon"/>
    <property type="match status" value="1"/>
</dbReference>
<dbReference type="SUPFAM" id="SSF55681">
    <property type="entry name" value="Class II aaRS and biotin synthetases"/>
    <property type="match status" value="1"/>
</dbReference>
<evidence type="ECO:0000256" key="8">
    <source>
        <dbReference type="ARBA" id="ARBA00047639"/>
    </source>
</evidence>
<dbReference type="InterPro" id="IPR045864">
    <property type="entry name" value="aa-tRNA-synth_II/BPL/LPL"/>
</dbReference>
<dbReference type="GO" id="GO:0005524">
    <property type="term" value="F:ATP binding"/>
    <property type="evidence" value="ECO:0007669"/>
    <property type="project" value="UniProtKB-UniRule"/>
</dbReference>
<dbReference type="AlphaFoldDB" id="A0A7L6N017"/>
<evidence type="ECO:0000256" key="1">
    <source>
        <dbReference type="ARBA" id="ARBA00008226"/>
    </source>
</evidence>
<dbReference type="NCBIfam" id="TIGR00442">
    <property type="entry name" value="hisS"/>
    <property type="match status" value="1"/>
</dbReference>
<evidence type="ECO:0000313" key="12">
    <source>
        <dbReference type="EMBL" id="QLY39590.1"/>
    </source>
</evidence>
<dbReference type="GO" id="GO:0006427">
    <property type="term" value="P:histidyl-tRNA aminoacylation"/>
    <property type="evidence" value="ECO:0007669"/>
    <property type="project" value="UniProtKB-UniRule"/>
</dbReference>
<feature type="binding site" evidence="10">
    <location>
        <position position="130"/>
    </location>
    <ligand>
        <name>L-histidine</name>
        <dbReference type="ChEBI" id="CHEBI:57595"/>
    </ligand>
</feature>
<evidence type="ECO:0000256" key="9">
    <source>
        <dbReference type="HAMAP-Rule" id="MF_00127"/>
    </source>
</evidence>
<evidence type="ECO:0000256" key="3">
    <source>
        <dbReference type="ARBA" id="ARBA00022598"/>
    </source>
</evidence>
<dbReference type="PROSITE" id="PS50862">
    <property type="entry name" value="AA_TRNA_LIGASE_II"/>
    <property type="match status" value="1"/>
</dbReference>
<feature type="binding site" evidence="10">
    <location>
        <position position="257"/>
    </location>
    <ligand>
        <name>L-histidine</name>
        <dbReference type="ChEBI" id="CHEBI:57595"/>
    </ligand>
</feature>
<proteinExistence type="inferred from homology"/>
<dbReference type="EC" id="6.1.1.21" evidence="9"/>
<evidence type="ECO:0000313" key="13">
    <source>
        <dbReference type="Proteomes" id="UP000512167"/>
    </source>
</evidence>
<keyword evidence="4 9" id="KW-0547">Nucleotide-binding</keyword>
<dbReference type="Gene3D" id="3.30.930.10">
    <property type="entry name" value="Bira Bifunctional Protein, Domain 2"/>
    <property type="match status" value="1"/>
</dbReference>
<evidence type="ECO:0000256" key="4">
    <source>
        <dbReference type="ARBA" id="ARBA00022741"/>
    </source>
</evidence>
<dbReference type="HAMAP" id="MF_00127">
    <property type="entry name" value="His_tRNA_synth"/>
    <property type="match status" value="1"/>
</dbReference>
<dbReference type="InterPro" id="IPR041715">
    <property type="entry name" value="HisRS-like_core"/>
</dbReference>
<dbReference type="InterPro" id="IPR033656">
    <property type="entry name" value="HisRS_anticodon"/>
</dbReference>
<dbReference type="Gene3D" id="3.40.50.800">
    <property type="entry name" value="Anticodon-binding domain"/>
    <property type="match status" value="1"/>
</dbReference>
<dbReference type="GO" id="GO:0005737">
    <property type="term" value="C:cytoplasm"/>
    <property type="evidence" value="ECO:0007669"/>
    <property type="project" value="UniProtKB-SubCell"/>
</dbReference>
<sequence>MIRRIKGTYDILPEESRKWHQIEDVMRKVAKIFNFKEIRTPIFEASELFHRSVGESSDIVRKETYDFLDRGKRSNTLRPEGTAPVVRALIENKMYADPSQPLKLYYFGPMFRYEQPQKGRQRQFHQFGAEIMGSSSPLVDVEIINFALTYLKALGIEDTIVKINSLGDKASKEKYLDVLKSYLDPHVHELCHDCQRRHEENPLRVLDCKVDQDHEIIKNAPKPIDYLSEKAQYHFDYVLQGLKALDLDFEVDGNLVRGLDYYTHTVFEIQSTSSQLGSQATLVGGGRYNHLIEELGGPDTPAVGFAFGAERLLLALENSPLFNDLEGIHAYFISLGDIFENGGLKIIQDLRLGGLLVDYDFLNRSLKAQFKQADRLNAEYYIIYGDEEAKEGKIKIKHSKTGEQVSLAVDDLYDYIIKQLKGGGCSGGCGSCDGCDS</sequence>
<evidence type="ECO:0000256" key="2">
    <source>
        <dbReference type="ARBA" id="ARBA00022490"/>
    </source>
</evidence>
<evidence type="ECO:0000256" key="10">
    <source>
        <dbReference type="PIRSR" id="PIRSR001549-1"/>
    </source>
</evidence>
<name>A0A7L6N017_9MOLU</name>
<keyword evidence="2 9" id="KW-0963">Cytoplasm</keyword>
<dbReference type="Proteomes" id="UP000512167">
    <property type="component" value="Chromosome"/>
</dbReference>
<feature type="domain" description="Aminoacyl-transfer RNA synthetases class-II family profile" evidence="11">
    <location>
        <begin position="1"/>
        <end position="324"/>
    </location>
</feature>